<dbReference type="InParanoid" id="Q02B53"/>
<dbReference type="STRING" id="234267.Acid_0712"/>
<reference evidence="1" key="1">
    <citation type="submission" date="2006-10" db="EMBL/GenBank/DDBJ databases">
        <title>Complete sequence of Solibacter usitatus Ellin6076.</title>
        <authorList>
            <consortium name="US DOE Joint Genome Institute"/>
            <person name="Copeland A."/>
            <person name="Lucas S."/>
            <person name="Lapidus A."/>
            <person name="Barry K."/>
            <person name="Detter J.C."/>
            <person name="Glavina del Rio T."/>
            <person name="Hammon N."/>
            <person name="Israni S."/>
            <person name="Dalin E."/>
            <person name="Tice H."/>
            <person name="Pitluck S."/>
            <person name="Thompson L.S."/>
            <person name="Brettin T."/>
            <person name="Bruce D."/>
            <person name="Han C."/>
            <person name="Tapia R."/>
            <person name="Gilna P."/>
            <person name="Schmutz J."/>
            <person name="Larimer F."/>
            <person name="Land M."/>
            <person name="Hauser L."/>
            <person name="Kyrpides N."/>
            <person name="Mikhailova N."/>
            <person name="Janssen P.H."/>
            <person name="Kuske C.R."/>
            <person name="Richardson P."/>
        </authorList>
    </citation>
    <scope>NUCLEOTIDE SEQUENCE</scope>
    <source>
        <strain evidence="1">Ellin6076</strain>
    </source>
</reference>
<dbReference type="CAZy" id="GH50">
    <property type="family name" value="Glycoside Hydrolase Family 50"/>
</dbReference>
<dbReference type="HOGENOM" id="CLU_013448_1_0_0"/>
<evidence type="ECO:0008006" key="2">
    <source>
        <dbReference type="Google" id="ProtNLM"/>
    </source>
</evidence>
<organism evidence="1">
    <name type="scientific">Solibacter usitatus (strain Ellin6076)</name>
    <dbReference type="NCBI Taxonomy" id="234267"/>
    <lineage>
        <taxon>Bacteria</taxon>
        <taxon>Pseudomonadati</taxon>
        <taxon>Acidobacteriota</taxon>
        <taxon>Terriglobia</taxon>
        <taxon>Bryobacterales</taxon>
        <taxon>Solibacteraceae</taxon>
        <taxon>Candidatus Solibacter</taxon>
    </lineage>
</organism>
<dbReference type="eggNOG" id="COG2273">
    <property type="taxonomic scope" value="Bacteria"/>
</dbReference>
<dbReference type="AlphaFoldDB" id="Q02B53"/>
<name>Q02B53_SOLUE</name>
<dbReference type="Gene3D" id="3.20.20.80">
    <property type="entry name" value="Glycosidases"/>
    <property type="match status" value="2"/>
</dbReference>
<sequence length="462" mass="52427" precursor="true">MNRRQFTLSVLAAHAARGLRAQDLPMVKSRRKPTDEWKEYPTRTLDRVAEFQPGARTIALDQYGGRADRKDKATGFFYAKKLGKRWFLIDPDGHPYLQAGVCSLARGSSSVNQAALKERFGTPERWAAETSDLLRENGFTASGGWSDVDLLRGAPHPIAYCVMSNFMGDFGRAKSMVHQQPGHLGYPQDCIPVFHPEFAAACDRTARPLAAHKDDPWLFGYFSDNELPAPADLLDRHLKLDAADPNLAPGFEAARQWLRERKGESVEISDADRAAFRGYVFDRYFATTTTAIRRYDPNHLCIGSRMHGPFLKSQEIMAAAGRHLDVLSVNVYNYWTPPEDLMAMWERESGKPFLVTEWYVKADDAGYKNTTGAGWIVPTQKDRAAFYQNFVLALLESRTCVGWHWFKYMDNDPDDPRTDPSNRDSNKGMVTIRYQPYRDLVAGMKAINREIYPLADHFDVRP</sequence>
<dbReference type="EMBL" id="CP000473">
    <property type="protein sequence ID" value="ABJ81713.1"/>
    <property type="molecule type" value="Genomic_DNA"/>
</dbReference>
<dbReference type="SUPFAM" id="SSF51445">
    <property type="entry name" value="(Trans)glycosidases"/>
    <property type="match status" value="1"/>
</dbReference>
<dbReference type="KEGG" id="sus:Acid_0712"/>
<protein>
    <recommendedName>
        <fullName evidence="2">Agarase</fullName>
    </recommendedName>
</protein>
<dbReference type="OrthoDB" id="128463at2"/>
<proteinExistence type="predicted"/>
<dbReference type="InterPro" id="IPR017853">
    <property type="entry name" value="GH"/>
</dbReference>
<evidence type="ECO:0000313" key="1">
    <source>
        <dbReference type="EMBL" id="ABJ81713.1"/>
    </source>
</evidence>
<gene>
    <name evidence="1" type="ordered locus">Acid_0712</name>
</gene>
<accession>Q02B53</accession>